<protein>
    <submittedName>
        <fullName evidence="2">Uncharacterized protein</fullName>
    </submittedName>
</protein>
<keyword evidence="3" id="KW-1185">Reference proteome</keyword>
<accession>A0A498LYW2</accession>
<feature type="region of interest" description="Disordered" evidence="1">
    <location>
        <begin position="1"/>
        <end position="45"/>
    </location>
</feature>
<dbReference type="EMBL" id="QBIY01012984">
    <property type="protein sequence ID" value="RXN13431.1"/>
    <property type="molecule type" value="Genomic_DNA"/>
</dbReference>
<reference evidence="2 3" key="1">
    <citation type="submission" date="2018-03" db="EMBL/GenBank/DDBJ databases">
        <title>Draft genome sequence of Rohu Carp (Labeo rohita).</title>
        <authorList>
            <person name="Das P."/>
            <person name="Kushwaha B."/>
            <person name="Joshi C.G."/>
            <person name="Kumar D."/>
            <person name="Nagpure N.S."/>
            <person name="Sahoo L."/>
            <person name="Das S.P."/>
            <person name="Bit A."/>
            <person name="Patnaik S."/>
            <person name="Meher P.K."/>
            <person name="Jayasankar P."/>
            <person name="Koringa P.G."/>
            <person name="Patel N.V."/>
            <person name="Hinsu A.T."/>
            <person name="Kumar R."/>
            <person name="Pandey M."/>
            <person name="Agarwal S."/>
            <person name="Srivastava S."/>
            <person name="Singh M."/>
            <person name="Iquebal M.A."/>
            <person name="Jaiswal S."/>
            <person name="Angadi U.B."/>
            <person name="Kumar N."/>
            <person name="Raza M."/>
            <person name="Shah T.M."/>
            <person name="Rai A."/>
            <person name="Jena J.K."/>
        </authorList>
    </citation>
    <scope>NUCLEOTIDE SEQUENCE [LARGE SCALE GENOMIC DNA]</scope>
    <source>
        <strain evidence="2">DASCIFA01</strain>
        <tissue evidence="2">Testis</tissue>
    </source>
</reference>
<comment type="caution">
    <text evidence="2">The sequence shown here is derived from an EMBL/GenBank/DDBJ whole genome shotgun (WGS) entry which is preliminary data.</text>
</comment>
<name>A0A498LYW2_LABRO</name>
<organism evidence="2 3">
    <name type="scientific">Labeo rohita</name>
    <name type="common">Indian major carp</name>
    <name type="synonym">Cyprinus rohita</name>
    <dbReference type="NCBI Taxonomy" id="84645"/>
    <lineage>
        <taxon>Eukaryota</taxon>
        <taxon>Metazoa</taxon>
        <taxon>Chordata</taxon>
        <taxon>Craniata</taxon>
        <taxon>Vertebrata</taxon>
        <taxon>Euteleostomi</taxon>
        <taxon>Actinopterygii</taxon>
        <taxon>Neopterygii</taxon>
        <taxon>Teleostei</taxon>
        <taxon>Ostariophysi</taxon>
        <taxon>Cypriniformes</taxon>
        <taxon>Cyprinidae</taxon>
        <taxon>Labeoninae</taxon>
        <taxon>Labeonini</taxon>
        <taxon>Labeo</taxon>
    </lineage>
</organism>
<sequence length="165" mass="17905">MGRSDSRFEILASRGPLAQAPEARAHRTAGKKGLAPSVPRSGMALEPPCRISGPWDVSEKIPPAIYLNGFGLAGSWTRFREGRSSRIRNLRLEGTPSGLVPSVPRSGGPREPPCRVSCSWDLSEQIPPAIYLNGFGLAGSWTRFRKGRSSRIRNLRLVGTPSTGR</sequence>
<evidence type="ECO:0000313" key="3">
    <source>
        <dbReference type="Proteomes" id="UP000290572"/>
    </source>
</evidence>
<proteinExistence type="predicted"/>
<gene>
    <name evidence="2" type="ORF">ROHU_009729</name>
</gene>
<evidence type="ECO:0000313" key="2">
    <source>
        <dbReference type="EMBL" id="RXN13431.1"/>
    </source>
</evidence>
<evidence type="ECO:0000256" key="1">
    <source>
        <dbReference type="SAM" id="MobiDB-lite"/>
    </source>
</evidence>
<dbReference type="AlphaFoldDB" id="A0A498LYW2"/>
<dbReference type="Proteomes" id="UP000290572">
    <property type="component" value="Unassembled WGS sequence"/>
</dbReference>